<dbReference type="EC" id="1.-.-.-" evidence="4"/>
<name>A0AAV4HPI3_9GAST</name>
<reference evidence="6 7" key="1">
    <citation type="journal article" date="2021" name="Elife">
        <title>Chloroplast acquisition without the gene transfer in kleptoplastic sea slugs, Plakobranchus ocellatus.</title>
        <authorList>
            <person name="Maeda T."/>
            <person name="Takahashi S."/>
            <person name="Yoshida T."/>
            <person name="Shimamura S."/>
            <person name="Takaki Y."/>
            <person name="Nagai Y."/>
            <person name="Toyoda A."/>
            <person name="Suzuki Y."/>
            <person name="Arimoto A."/>
            <person name="Ishii H."/>
            <person name="Satoh N."/>
            <person name="Nishiyama T."/>
            <person name="Hasebe M."/>
            <person name="Maruyama T."/>
            <person name="Minagawa J."/>
            <person name="Obokata J."/>
            <person name="Shigenobu S."/>
        </authorList>
    </citation>
    <scope>NUCLEOTIDE SEQUENCE [LARGE SCALE GENOMIC DNA]</scope>
</reference>
<comment type="cofactor">
    <cofactor evidence="4">
        <name>FAD</name>
        <dbReference type="ChEBI" id="CHEBI:57692"/>
    </cofactor>
</comment>
<dbReference type="GO" id="GO:0050660">
    <property type="term" value="F:flavin adenine dinucleotide binding"/>
    <property type="evidence" value="ECO:0007669"/>
    <property type="project" value="InterPro"/>
</dbReference>
<accession>A0AAV4HPI3</accession>
<comment type="similarity">
    <text evidence="4">Belongs to the FMO family.</text>
</comment>
<evidence type="ECO:0000313" key="7">
    <source>
        <dbReference type="Proteomes" id="UP000762676"/>
    </source>
</evidence>
<dbReference type="Proteomes" id="UP000762676">
    <property type="component" value="Unassembled WGS sequence"/>
</dbReference>
<sequence>MFLQDPIFAVKVWCGPVYPYTYRLYGPGKWDGAREAILTAMDRVKAPFQTRCLRVENNKEKNFLECFVQGFMTLVSGFLFALMVLVFVGVQ</sequence>
<proteinExistence type="inferred from homology"/>
<keyword evidence="5" id="KW-0812">Transmembrane</keyword>
<comment type="caution">
    <text evidence="6">The sequence shown here is derived from an EMBL/GenBank/DDBJ whole genome shotgun (WGS) entry which is preliminary data.</text>
</comment>
<evidence type="ECO:0000256" key="4">
    <source>
        <dbReference type="RuleBase" id="RU361177"/>
    </source>
</evidence>
<keyword evidence="2 4" id="KW-0274">FAD</keyword>
<keyword evidence="4 6" id="KW-0503">Monooxygenase</keyword>
<evidence type="ECO:0000256" key="5">
    <source>
        <dbReference type="SAM" id="Phobius"/>
    </source>
</evidence>
<feature type="transmembrane region" description="Helical" evidence="5">
    <location>
        <begin position="67"/>
        <end position="90"/>
    </location>
</feature>
<protein>
    <recommendedName>
        <fullName evidence="4">Flavin-containing monooxygenase</fullName>
        <ecNumber evidence="4">1.-.-.-</ecNumber>
    </recommendedName>
</protein>
<dbReference type="GO" id="GO:0004499">
    <property type="term" value="F:N,N-dimethylaniline monooxygenase activity"/>
    <property type="evidence" value="ECO:0007669"/>
    <property type="project" value="InterPro"/>
</dbReference>
<dbReference type="EMBL" id="BMAT01012776">
    <property type="protein sequence ID" value="GFR98988.1"/>
    <property type="molecule type" value="Genomic_DNA"/>
</dbReference>
<keyword evidence="7" id="KW-1185">Reference proteome</keyword>
<evidence type="ECO:0000256" key="2">
    <source>
        <dbReference type="ARBA" id="ARBA00022827"/>
    </source>
</evidence>
<gene>
    <name evidence="6" type="ORF">ElyMa_006363200</name>
</gene>
<evidence type="ECO:0000256" key="1">
    <source>
        <dbReference type="ARBA" id="ARBA00022630"/>
    </source>
</evidence>
<keyword evidence="3 4" id="KW-0560">Oxidoreductase</keyword>
<keyword evidence="5" id="KW-1133">Transmembrane helix</keyword>
<evidence type="ECO:0000313" key="6">
    <source>
        <dbReference type="EMBL" id="GFR98988.1"/>
    </source>
</evidence>
<dbReference type="InterPro" id="IPR020946">
    <property type="entry name" value="Flavin_mOase-like"/>
</dbReference>
<evidence type="ECO:0000256" key="3">
    <source>
        <dbReference type="ARBA" id="ARBA00023002"/>
    </source>
</evidence>
<dbReference type="Pfam" id="PF00743">
    <property type="entry name" value="FMO-like"/>
    <property type="match status" value="1"/>
</dbReference>
<dbReference type="GO" id="GO:0050661">
    <property type="term" value="F:NADP binding"/>
    <property type="evidence" value="ECO:0007669"/>
    <property type="project" value="InterPro"/>
</dbReference>
<organism evidence="6 7">
    <name type="scientific">Elysia marginata</name>
    <dbReference type="NCBI Taxonomy" id="1093978"/>
    <lineage>
        <taxon>Eukaryota</taxon>
        <taxon>Metazoa</taxon>
        <taxon>Spiralia</taxon>
        <taxon>Lophotrochozoa</taxon>
        <taxon>Mollusca</taxon>
        <taxon>Gastropoda</taxon>
        <taxon>Heterobranchia</taxon>
        <taxon>Euthyneura</taxon>
        <taxon>Panpulmonata</taxon>
        <taxon>Sacoglossa</taxon>
        <taxon>Placobranchoidea</taxon>
        <taxon>Plakobranchidae</taxon>
        <taxon>Elysia</taxon>
    </lineage>
</organism>
<keyword evidence="5" id="KW-0472">Membrane</keyword>
<dbReference type="AlphaFoldDB" id="A0AAV4HPI3"/>
<keyword evidence="1 4" id="KW-0285">Flavoprotein</keyword>